<dbReference type="EMBL" id="KV878586">
    <property type="protein sequence ID" value="OJJ59094.1"/>
    <property type="molecule type" value="Genomic_DNA"/>
</dbReference>
<evidence type="ECO:0000313" key="2">
    <source>
        <dbReference type="EMBL" id="OJJ59094.1"/>
    </source>
</evidence>
<gene>
    <name evidence="2" type="ORF">ASPSYDRAFT_1177499</name>
</gene>
<feature type="compositionally biased region" description="Polar residues" evidence="1">
    <location>
        <begin position="244"/>
        <end position="254"/>
    </location>
</feature>
<dbReference type="VEuPathDB" id="FungiDB:ASPSYDRAFT_1177499"/>
<dbReference type="Proteomes" id="UP000184356">
    <property type="component" value="Unassembled WGS sequence"/>
</dbReference>
<feature type="region of interest" description="Disordered" evidence="1">
    <location>
        <begin position="289"/>
        <end position="342"/>
    </location>
</feature>
<feature type="compositionally biased region" description="Pro residues" evidence="1">
    <location>
        <begin position="31"/>
        <end position="45"/>
    </location>
</feature>
<evidence type="ECO:0000313" key="3">
    <source>
        <dbReference type="Proteomes" id="UP000184356"/>
    </source>
</evidence>
<reference evidence="3" key="1">
    <citation type="journal article" date="2017" name="Genome Biol.">
        <title>Comparative genomics reveals high biological diversity and specific adaptations in the industrially and medically important fungal genus Aspergillus.</title>
        <authorList>
            <person name="de Vries R.P."/>
            <person name="Riley R."/>
            <person name="Wiebenga A."/>
            <person name="Aguilar-Osorio G."/>
            <person name="Amillis S."/>
            <person name="Uchima C.A."/>
            <person name="Anderluh G."/>
            <person name="Asadollahi M."/>
            <person name="Askin M."/>
            <person name="Barry K."/>
            <person name="Battaglia E."/>
            <person name="Bayram O."/>
            <person name="Benocci T."/>
            <person name="Braus-Stromeyer S.A."/>
            <person name="Caldana C."/>
            <person name="Canovas D."/>
            <person name="Cerqueira G.C."/>
            <person name="Chen F."/>
            <person name="Chen W."/>
            <person name="Choi C."/>
            <person name="Clum A."/>
            <person name="Dos Santos R.A."/>
            <person name="Damasio A.R."/>
            <person name="Diallinas G."/>
            <person name="Emri T."/>
            <person name="Fekete E."/>
            <person name="Flipphi M."/>
            <person name="Freyberg S."/>
            <person name="Gallo A."/>
            <person name="Gournas C."/>
            <person name="Habgood R."/>
            <person name="Hainaut M."/>
            <person name="Harispe M.L."/>
            <person name="Henrissat B."/>
            <person name="Hilden K.S."/>
            <person name="Hope R."/>
            <person name="Hossain A."/>
            <person name="Karabika E."/>
            <person name="Karaffa L."/>
            <person name="Karanyi Z."/>
            <person name="Krasevec N."/>
            <person name="Kuo A."/>
            <person name="Kusch H."/>
            <person name="LaButti K."/>
            <person name="Lagendijk E.L."/>
            <person name="Lapidus A."/>
            <person name="Levasseur A."/>
            <person name="Lindquist E."/>
            <person name="Lipzen A."/>
            <person name="Logrieco A.F."/>
            <person name="MacCabe A."/>
            <person name="Maekelae M.R."/>
            <person name="Malavazi I."/>
            <person name="Melin P."/>
            <person name="Meyer V."/>
            <person name="Mielnichuk N."/>
            <person name="Miskei M."/>
            <person name="Molnar A.P."/>
            <person name="Mule G."/>
            <person name="Ngan C.Y."/>
            <person name="Orejas M."/>
            <person name="Orosz E."/>
            <person name="Ouedraogo J.P."/>
            <person name="Overkamp K.M."/>
            <person name="Park H.-S."/>
            <person name="Perrone G."/>
            <person name="Piumi F."/>
            <person name="Punt P.J."/>
            <person name="Ram A.F."/>
            <person name="Ramon A."/>
            <person name="Rauscher S."/>
            <person name="Record E."/>
            <person name="Riano-Pachon D.M."/>
            <person name="Robert V."/>
            <person name="Roehrig J."/>
            <person name="Ruller R."/>
            <person name="Salamov A."/>
            <person name="Salih N.S."/>
            <person name="Samson R.A."/>
            <person name="Sandor E."/>
            <person name="Sanguinetti M."/>
            <person name="Schuetze T."/>
            <person name="Sepcic K."/>
            <person name="Shelest E."/>
            <person name="Sherlock G."/>
            <person name="Sophianopoulou V."/>
            <person name="Squina F.M."/>
            <person name="Sun H."/>
            <person name="Susca A."/>
            <person name="Todd R.B."/>
            <person name="Tsang A."/>
            <person name="Unkles S.E."/>
            <person name="van de Wiele N."/>
            <person name="van Rossen-Uffink D."/>
            <person name="Oliveira J.V."/>
            <person name="Vesth T.C."/>
            <person name="Visser J."/>
            <person name="Yu J.-H."/>
            <person name="Zhou M."/>
            <person name="Andersen M.R."/>
            <person name="Archer D.B."/>
            <person name="Baker S.E."/>
            <person name="Benoit I."/>
            <person name="Brakhage A.A."/>
            <person name="Braus G.H."/>
            <person name="Fischer R."/>
            <person name="Frisvad J.C."/>
            <person name="Goldman G.H."/>
            <person name="Houbraken J."/>
            <person name="Oakley B."/>
            <person name="Pocsi I."/>
            <person name="Scazzocchio C."/>
            <person name="Seiboth B."/>
            <person name="vanKuyk P.A."/>
            <person name="Wortman J."/>
            <person name="Dyer P.S."/>
            <person name="Grigoriev I.V."/>
        </authorList>
    </citation>
    <scope>NUCLEOTIDE SEQUENCE [LARGE SCALE GENOMIC DNA]</scope>
    <source>
        <strain evidence="3">CBS 593.65</strain>
    </source>
</reference>
<organism evidence="2 3">
    <name type="scientific">Aspergillus sydowii CBS 593.65</name>
    <dbReference type="NCBI Taxonomy" id="1036612"/>
    <lineage>
        <taxon>Eukaryota</taxon>
        <taxon>Fungi</taxon>
        <taxon>Dikarya</taxon>
        <taxon>Ascomycota</taxon>
        <taxon>Pezizomycotina</taxon>
        <taxon>Eurotiomycetes</taxon>
        <taxon>Eurotiomycetidae</taxon>
        <taxon>Eurotiales</taxon>
        <taxon>Aspergillaceae</taxon>
        <taxon>Aspergillus</taxon>
        <taxon>Aspergillus subgen. Nidulantes</taxon>
    </lineage>
</organism>
<sequence>MQDCSFDGLSSALMDIRFQTQGPLSPDPDVDPIPPGNRPPPPSPQPHAELEEHQTLGIPSFEISYEDMSVELFPTLPGIFPLGTVQAAEHEALGRPAPVPSITVTQPSVSQSQSAGQGLSYGIPGRYRGVAFAEPASSTSQAAQLGGQSACSCAPAGKCRAIPSLVLGPTPPITLSQVQRPLTREDSEAAMRREESAQFEAYRIKEIGTRRERWRFYLERNNRRALRQQQQQQQVWPGSQIQQGNIPDNESSPIPSARPDPNSLATMSSNQSEGMRATPRPILWSDWQRAQTGQPATSASASASATTSNAGPDDWQQAPYISPASGSEISARPHRGGFNFGY</sequence>
<feature type="compositionally biased region" description="Polar residues" evidence="1">
    <location>
        <begin position="263"/>
        <end position="273"/>
    </location>
</feature>
<feature type="region of interest" description="Disordered" evidence="1">
    <location>
        <begin position="228"/>
        <end position="276"/>
    </location>
</feature>
<dbReference type="RefSeq" id="XP_040702900.1">
    <property type="nucleotide sequence ID" value="XM_040840318.1"/>
</dbReference>
<dbReference type="GeneID" id="63756391"/>
<feature type="compositionally biased region" description="Low complexity" evidence="1">
    <location>
        <begin position="228"/>
        <end position="243"/>
    </location>
</feature>
<evidence type="ECO:0000256" key="1">
    <source>
        <dbReference type="SAM" id="MobiDB-lite"/>
    </source>
</evidence>
<proteinExistence type="predicted"/>
<accession>A0A1L9TI33</accession>
<name>A0A1L9TI33_9EURO</name>
<feature type="compositionally biased region" description="Low complexity" evidence="1">
    <location>
        <begin position="296"/>
        <end position="308"/>
    </location>
</feature>
<dbReference type="AlphaFoldDB" id="A0A1L9TI33"/>
<feature type="region of interest" description="Disordered" evidence="1">
    <location>
        <begin position="17"/>
        <end position="49"/>
    </location>
</feature>
<keyword evidence="3" id="KW-1185">Reference proteome</keyword>
<protein>
    <submittedName>
        <fullName evidence="2">Uncharacterized protein</fullName>
    </submittedName>
</protein>